<evidence type="ECO:0000256" key="1">
    <source>
        <dbReference type="SAM" id="MobiDB-lite"/>
    </source>
</evidence>
<dbReference type="Proteomes" id="UP000236291">
    <property type="component" value="Unassembled WGS sequence"/>
</dbReference>
<feature type="region of interest" description="Disordered" evidence="1">
    <location>
        <begin position="1"/>
        <end position="20"/>
    </location>
</feature>
<organism evidence="2 3">
    <name type="scientific">Trifolium pratense</name>
    <name type="common">Red clover</name>
    <dbReference type="NCBI Taxonomy" id="57577"/>
    <lineage>
        <taxon>Eukaryota</taxon>
        <taxon>Viridiplantae</taxon>
        <taxon>Streptophyta</taxon>
        <taxon>Embryophyta</taxon>
        <taxon>Tracheophyta</taxon>
        <taxon>Spermatophyta</taxon>
        <taxon>Magnoliopsida</taxon>
        <taxon>eudicotyledons</taxon>
        <taxon>Gunneridae</taxon>
        <taxon>Pentapetalae</taxon>
        <taxon>rosids</taxon>
        <taxon>fabids</taxon>
        <taxon>Fabales</taxon>
        <taxon>Fabaceae</taxon>
        <taxon>Papilionoideae</taxon>
        <taxon>50 kb inversion clade</taxon>
        <taxon>NPAAA clade</taxon>
        <taxon>Hologalegina</taxon>
        <taxon>IRL clade</taxon>
        <taxon>Trifolieae</taxon>
        <taxon>Trifolium</taxon>
    </lineage>
</organism>
<dbReference type="EMBL" id="ASHM01020385">
    <property type="protein sequence ID" value="PNY01653.1"/>
    <property type="molecule type" value="Genomic_DNA"/>
</dbReference>
<evidence type="ECO:0000313" key="3">
    <source>
        <dbReference type="Proteomes" id="UP000236291"/>
    </source>
</evidence>
<feature type="region of interest" description="Disordered" evidence="1">
    <location>
        <begin position="37"/>
        <end position="62"/>
    </location>
</feature>
<reference evidence="2 3" key="1">
    <citation type="journal article" date="2014" name="Am. J. Bot.">
        <title>Genome assembly and annotation for red clover (Trifolium pratense; Fabaceae).</title>
        <authorList>
            <person name="Istvanek J."/>
            <person name="Jaros M."/>
            <person name="Krenek A."/>
            <person name="Repkova J."/>
        </authorList>
    </citation>
    <scope>NUCLEOTIDE SEQUENCE [LARGE SCALE GENOMIC DNA]</scope>
    <source>
        <strain evidence="3">cv. Tatra</strain>
        <tissue evidence="2">Young leaves</tissue>
    </source>
</reference>
<comment type="caution">
    <text evidence="2">The sequence shown here is derived from an EMBL/GenBank/DDBJ whole genome shotgun (WGS) entry which is preliminary data.</text>
</comment>
<accession>A0A2K3NF37</accession>
<reference evidence="2 3" key="2">
    <citation type="journal article" date="2017" name="Front. Plant Sci.">
        <title>Gene Classification and Mining of Molecular Markers Useful in Red Clover (Trifolium pratense) Breeding.</title>
        <authorList>
            <person name="Istvanek J."/>
            <person name="Dluhosova J."/>
            <person name="Dluhos P."/>
            <person name="Patkova L."/>
            <person name="Nedelnik J."/>
            <person name="Repkova J."/>
        </authorList>
    </citation>
    <scope>NUCLEOTIDE SEQUENCE [LARGE SCALE GENOMIC DNA]</scope>
    <source>
        <strain evidence="3">cv. Tatra</strain>
        <tissue evidence="2">Young leaves</tissue>
    </source>
</reference>
<evidence type="ECO:0000313" key="2">
    <source>
        <dbReference type="EMBL" id="PNY01653.1"/>
    </source>
</evidence>
<dbReference type="AlphaFoldDB" id="A0A2K3NF37"/>
<proteinExistence type="predicted"/>
<gene>
    <name evidence="2" type="ORF">L195_g024954</name>
</gene>
<sequence>MKARHMPRNNDANAAGESCDDVRSVVIHQGCLLEVDRDEEEDEEEEEAVEVEEYGYGGNLRV</sequence>
<name>A0A2K3NF37_TRIPR</name>
<protein>
    <submittedName>
        <fullName evidence="2">Uncharacterized protein</fullName>
    </submittedName>
</protein>
<feature type="compositionally biased region" description="Acidic residues" evidence="1">
    <location>
        <begin position="37"/>
        <end position="53"/>
    </location>
</feature>